<proteinExistence type="predicted"/>
<organism evidence="2">
    <name type="scientific">marine sediment metagenome</name>
    <dbReference type="NCBI Taxonomy" id="412755"/>
    <lineage>
        <taxon>unclassified sequences</taxon>
        <taxon>metagenomes</taxon>
        <taxon>ecological metagenomes</taxon>
    </lineage>
</organism>
<dbReference type="PRINTS" id="PR00449">
    <property type="entry name" value="RASTRNSFRMNG"/>
</dbReference>
<protein>
    <recommendedName>
        <fullName evidence="3">Tr-type G domain-containing protein</fullName>
    </recommendedName>
</protein>
<gene>
    <name evidence="2" type="ORF">LCGC14_2976130</name>
</gene>
<dbReference type="InterPro" id="IPR001806">
    <property type="entry name" value="Small_GTPase"/>
</dbReference>
<dbReference type="Pfam" id="PF00071">
    <property type="entry name" value="Ras"/>
    <property type="match status" value="1"/>
</dbReference>
<dbReference type="PROSITE" id="PS51421">
    <property type="entry name" value="RAS"/>
    <property type="match status" value="1"/>
</dbReference>
<dbReference type="Gene3D" id="3.40.50.300">
    <property type="entry name" value="P-loop containing nucleotide triphosphate hydrolases"/>
    <property type="match status" value="1"/>
</dbReference>
<dbReference type="AlphaFoldDB" id="A0A0F8X7W6"/>
<name>A0A0F8X7W6_9ZZZZ</name>
<dbReference type="SMART" id="SM00175">
    <property type="entry name" value="RAB"/>
    <property type="match status" value="1"/>
</dbReference>
<evidence type="ECO:0008006" key="3">
    <source>
        <dbReference type="Google" id="ProtNLM"/>
    </source>
</evidence>
<dbReference type="SUPFAM" id="SSF52540">
    <property type="entry name" value="P-loop containing nucleoside triphosphate hydrolases"/>
    <property type="match status" value="1"/>
</dbReference>
<dbReference type="GO" id="GO:0003924">
    <property type="term" value="F:GTPase activity"/>
    <property type="evidence" value="ECO:0007669"/>
    <property type="project" value="InterPro"/>
</dbReference>
<reference evidence="2" key="1">
    <citation type="journal article" date="2015" name="Nature">
        <title>Complex archaea that bridge the gap between prokaryotes and eukaryotes.</title>
        <authorList>
            <person name="Spang A."/>
            <person name="Saw J.H."/>
            <person name="Jorgensen S.L."/>
            <person name="Zaremba-Niedzwiedzka K."/>
            <person name="Martijn J."/>
            <person name="Lind A.E."/>
            <person name="van Eijk R."/>
            <person name="Schleper C."/>
            <person name="Guy L."/>
            <person name="Ettema T.J."/>
        </authorList>
    </citation>
    <scope>NUCLEOTIDE SEQUENCE</scope>
</reference>
<accession>A0A0F8X7W6</accession>
<evidence type="ECO:0000313" key="2">
    <source>
        <dbReference type="EMBL" id="KKK65242.1"/>
    </source>
</evidence>
<comment type="caution">
    <text evidence="2">The sequence shown here is derived from an EMBL/GenBank/DDBJ whole genome shotgun (WGS) entry which is preliminary data.</text>
</comment>
<keyword evidence="1" id="KW-0547">Nucleotide-binding</keyword>
<evidence type="ECO:0000256" key="1">
    <source>
        <dbReference type="ARBA" id="ARBA00022741"/>
    </source>
</evidence>
<feature type="non-terminal residue" evidence="2">
    <location>
        <position position="1"/>
    </location>
</feature>
<sequence length="75" mass="8274">LKQTIEEDVPIVIIGNKVDLVAEVGEVTDRAEAQQFAETENALLIETSAKSGDNVEVAFVELTRKIIKKYSKNDV</sequence>
<dbReference type="GO" id="GO:0005525">
    <property type="term" value="F:GTP binding"/>
    <property type="evidence" value="ECO:0007669"/>
    <property type="project" value="InterPro"/>
</dbReference>
<dbReference type="PROSITE" id="PS51419">
    <property type="entry name" value="RAB"/>
    <property type="match status" value="1"/>
</dbReference>
<dbReference type="EMBL" id="LAZR01060652">
    <property type="protein sequence ID" value="KKK65242.1"/>
    <property type="molecule type" value="Genomic_DNA"/>
</dbReference>
<dbReference type="PANTHER" id="PTHR47978">
    <property type="match status" value="1"/>
</dbReference>
<dbReference type="InterPro" id="IPR027417">
    <property type="entry name" value="P-loop_NTPase"/>
</dbReference>